<reference evidence="5 6" key="1">
    <citation type="submission" date="2020-08" db="EMBL/GenBank/DDBJ databases">
        <title>Genomic Encyclopedia of Type Strains, Phase IV (KMG-IV): sequencing the most valuable type-strain genomes for metagenomic binning, comparative biology and taxonomic classification.</title>
        <authorList>
            <person name="Goeker M."/>
        </authorList>
    </citation>
    <scope>NUCLEOTIDE SEQUENCE [LARGE SCALE GENOMIC DNA]</scope>
    <source>
        <strain evidence="5 6">DSM 17245</strain>
    </source>
</reference>
<comment type="caution">
    <text evidence="5">The sequence shown here is derived from an EMBL/GenBank/DDBJ whole genome shotgun (WGS) entry which is preliminary data.</text>
</comment>
<feature type="region of interest" description="Disordered" evidence="4">
    <location>
        <begin position="153"/>
        <end position="196"/>
    </location>
</feature>
<feature type="compositionally biased region" description="Polar residues" evidence="4">
    <location>
        <begin position="1"/>
        <end position="12"/>
    </location>
</feature>
<dbReference type="InterPro" id="IPR005648">
    <property type="entry name" value="FlgD"/>
</dbReference>
<evidence type="ECO:0000313" key="6">
    <source>
        <dbReference type="Proteomes" id="UP000522163"/>
    </source>
</evidence>
<name>A0A7W9W1B2_9FIRM</name>
<comment type="function">
    <text evidence="3">Required for flagellar hook formation. May act as a scaffolding protein.</text>
</comment>
<dbReference type="RefSeq" id="WP_183682866.1">
    <property type="nucleotide sequence ID" value="NZ_JACHHH010000002.1"/>
</dbReference>
<keyword evidence="2 3" id="KW-1005">Bacterial flagellum biogenesis</keyword>
<dbReference type="GO" id="GO:0044781">
    <property type="term" value="P:bacterial-type flagellum organization"/>
    <property type="evidence" value="ECO:0007669"/>
    <property type="project" value="UniProtKB-UniRule"/>
</dbReference>
<evidence type="ECO:0000256" key="1">
    <source>
        <dbReference type="ARBA" id="ARBA00010577"/>
    </source>
</evidence>
<dbReference type="Pfam" id="PF03963">
    <property type="entry name" value="FlgD"/>
    <property type="match status" value="1"/>
</dbReference>
<sequence length="283" mass="27763">MAEIQGVSSATSPYEKATYSAKSNDKNTLSIESYFKLLSAQLANQDMTSPMDNSEMMAQMTQMAMVQSLGTMTTNMKQEMALTKTSYLAGLIGKEVSAKVPEAEQKAKPDAPKEKSGVIASVNLTGDEPSFRLQGDVTDYPLESLLMVRQAGAASESSTTGSAVTVTGTGTTAPGASTTAPGATSSTSGSTASPSAATAGSATAAAAASTVGAGAAGTTGSASTASPATGSASVPATTGTTASANPAGSSVPPAVASSSASSSEVGPHVAILEREAAAHSASN</sequence>
<accession>A0A7W9W1B2</accession>
<dbReference type="EMBL" id="JACHHH010000002">
    <property type="protein sequence ID" value="MBB6040670.1"/>
    <property type="molecule type" value="Genomic_DNA"/>
</dbReference>
<evidence type="ECO:0000256" key="4">
    <source>
        <dbReference type="SAM" id="MobiDB-lite"/>
    </source>
</evidence>
<dbReference type="Proteomes" id="UP000522163">
    <property type="component" value="Unassembled WGS sequence"/>
</dbReference>
<dbReference type="AlphaFoldDB" id="A0A7W9W1B2"/>
<organism evidence="5 6">
    <name type="scientific">Oribacterium sinus</name>
    <dbReference type="NCBI Taxonomy" id="237576"/>
    <lineage>
        <taxon>Bacteria</taxon>
        <taxon>Bacillati</taxon>
        <taxon>Bacillota</taxon>
        <taxon>Clostridia</taxon>
        <taxon>Lachnospirales</taxon>
        <taxon>Lachnospiraceae</taxon>
        <taxon>Oribacterium</taxon>
    </lineage>
</organism>
<protein>
    <recommendedName>
        <fullName evidence="3">Basal-body rod modification protein FlgD</fullName>
    </recommendedName>
</protein>
<proteinExistence type="inferred from homology"/>
<feature type="region of interest" description="Disordered" evidence="4">
    <location>
        <begin position="1"/>
        <end position="22"/>
    </location>
</feature>
<comment type="similarity">
    <text evidence="1 3">Belongs to the FlgD family.</text>
</comment>
<evidence type="ECO:0000256" key="3">
    <source>
        <dbReference type="RuleBase" id="RU362076"/>
    </source>
</evidence>
<feature type="compositionally biased region" description="Low complexity" evidence="4">
    <location>
        <begin position="214"/>
        <end position="263"/>
    </location>
</feature>
<gene>
    <name evidence="5" type="ORF">HNQ46_000633</name>
</gene>
<dbReference type="GeneID" id="85014191"/>
<feature type="region of interest" description="Disordered" evidence="4">
    <location>
        <begin position="214"/>
        <end position="283"/>
    </location>
</feature>
<evidence type="ECO:0000256" key="2">
    <source>
        <dbReference type="ARBA" id="ARBA00022795"/>
    </source>
</evidence>
<evidence type="ECO:0000313" key="5">
    <source>
        <dbReference type="EMBL" id="MBB6040670.1"/>
    </source>
</evidence>